<dbReference type="SUPFAM" id="SSF46894">
    <property type="entry name" value="C-terminal effector domain of the bipartite response regulators"/>
    <property type="match status" value="2"/>
</dbReference>
<accession>A0A4R2JFL6</accession>
<evidence type="ECO:0000313" key="4">
    <source>
        <dbReference type="Proteomes" id="UP000295680"/>
    </source>
</evidence>
<dbReference type="SUPFAM" id="SSF52172">
    <property type="entry name" value="CheY-like"/>
    <property type="match status" value="1"/>
</dbReference>
<dbReference type="PANTHER" id="PTHR43214">
    <property type="entry name" value="TWO-COMPONENT RESPONSE REGULATOR"/>
    <property type="match status" value="1"/>
</dbReference>
<dbReference type="EMBL" id="SLWS01000006">
    <property type="protein sequence ID" value="TCO57022.1"/>
    <property type="molecule type" value="Genomic_DNA"/>
</dbReference>
<name>A0A4R2JFL6_9PSEU</name>
<evidence type="ECO:0000313" key="3">
    <source>
        <dbReference type="EMBL" id="TCO57022.1"/>
    </source>
</evidence>
<dbReference type="Proteomes" id="UP000295680">
    <property type="component" value="Unassembled WGS sequence"/>
</dbReference>
<keyword evidence="4" id="KW-1185">Reference proteome</keyword>
<dbReference type="InterPro" id="IPR036388">
    <property type="entry name" value="WH-like_DNA-bd_sf"/>
</dbReference>
<proteinExistence type="predicted"/>
<dbReference type="Gene3D" id="1.10.10.10">
    <property type="entry name" value="Winged helix-like DNA-binding domain superfamily/Winged helix DNA-binding domain"/>
    <property type="match status" value="1"/>
</dbReference>
<dbReference type="SMART" id="SM00421">
    <property type="entry name" value="HTH_LUXR"/>
    <property type="match status" value="2"/>
</dbReference>
<comment type="caution">
    <text evidence="3">The sequence shown here is derived from an EMBL/GenBank/DDBJ whole genome shotgun (WGS) entry which is preliminary data.</text>
</comment>
<dbReference type="Pfam" id="PF00196">
    <property type="entry name" value="GerE"/>
    <property type="match status" value="2"/>
</dbReference>
<evidence type="ECO:0000256" key="1">
    <source>
        <dbReference type="ARBA" id="ARBA00023125"/>
    </source>
</evidence>
<dbReference type="InterPro" id="IPR011006">
    <property type="entry name" value="CheY-like_superfamily"/>
</dbReference>
<dbReference type="GO" id="GO:0006355">
    <property type="term" value="P:regulation of DNA-templated transcription"/>
    <property type="evidence" value="ECO:0007669"/>
    <property type="project" value="InterPro"/>
</dbReference>
<feature type="domain" description="HTH luxR-type" evidence="2">
    <location>
        <begin position="156"/>
        <end position="221"/>
    </location>
</feature>
<gene>
    <name evidence="3" type="ORF">EV192_106497</name>
</gene>
<keyword evidence="1 3" id="KW-0238">DNA-binding</keyword>
<dbReference type="GO" id="GO:0003677">
    <property type="term" value="F:DNA binding"/>
    <property type="evidence" value="ECO:0007669"/>
    <property type="project" value="UniProtKB-KW"/>
</dbReference>
<reference evidence="3 4" key="1">
    <citation type="submission" date="2019-03" db="EMBL/GenBank/DDBJ databases">
        <title>Genomic Encyclopedia of Type Strains, Phase IV (KMG-IV): sequencing the most valuable type-strain genomes for metagenomic binning, comparative biology and taxonomic classification.</title>
        <authorList>
            <person name="Goeker M."/>
        </authorList>
    </citation>
    <scope>NUCLEOTIDE SEQUENCE [LARGE SCALE GENOMIC DNA]</scope>
    <source>
        <strain evidence="3 4">DSM 45934</strain>
    </source>
</reference>
<organism evidence="3 4">
    <name type="scientific">Actinocrispum wychmicini</name>
    <dbReference type="NCBI Taxonomy" id="1213861"/>
    <lineage>
        <taxon>Bacteria</taxon>
        <taxon>Bacillati</taxon>
        <taxon>Actinomycetota</taxon>
        <taxon>Actinomycetes</taxon>
        <taxon>Pseudonocardiales</taxon>
        <taxon>Pseudonocardiaceae</taxon>
        <taxon>Actinocrispum</taxon>
    </lineage>
</organism>
<dbReference type="InterPro" id="IPR016032">
    <property type="entry name" value="Sig_transdc_resp-reg_C-effctor"/>
</dbReference>
<dbReference type="InterPro" id="IPR039420">
    <property type="entry name" value="WalR-like"/>
</dbReference>
<dbReference type="Gene3D" id="3.40.50.2300">
    <property type="match status" value="1"/>
</dbReference>
<dbReference type="PRINTS" id="PR00038">
    <property type="entry name" value="HTHLUXR"/>
</dbReference>
<dbReference type="InterPro" id="IPR000792">
    <property type="entry name" value="Tscrpt_reg_LuxR_C"/>
</dbReference>
<dbReference type="AlphaFoldDB" id="A0A4R2JFL6"/>
<feature type="domain" description="HTH luxR-type" evidence="2">
    <location>
        <begin position="232"/>
        <end position="297"/>
    </location>
</feature>
<evidence type="ECO:0000259" key="2">
    <source>
        <dbReference type="PROSITE" id="PS50043"/>
    </source>
</evidence>
<dbReference type="PROSITE" id="PS50043">
    <property type="entry name" value="HTH_LUXR_2"/>
    <property type="match status" value="2"/>
</dbReference>
<dbReference type="PROSITE" id="PS00622">
    <property type="entry name" value="HTH_LUXR_1"/>
    <property type="match status" value="1"/>
</dbReference>
<protein>
    <submittedName>
        <fullName evidence="3">DNA-binding NarL/FixJ family response regulator</fullName>
    </submittedName>
</protein>
<sequence length="302" mass="32656">MELVPYAGFTPCAAWQEVGCHMSDSRWSDPNRSYKVVLCCADGLLRDALANWIASLPGYEIAGAAATNDGLLRLCVLRAPDMAVVELASAGSEELELVGELRAVRPQPHLVGLHRALDARSLTYLHRAGVHRLVSTRYGVAGLRDALKDGEDCWRPATSGHGLSVREMEILALICAGCSAAEIAQELGISPHTVTNHKRRIFAKLEVQSRTQATAEVGRLGMRLPGQPTGRNGDTPQNLTRRERDILDSIARGESVRQTAQALGIAVKTVQSEQRQLFSKLGARNRPQALTNARGLGLLDSA</sequence>
<dbReference type="CDD" id="cd06170">
    <property type="entry name" value="LuxR_C_like"/>
    <property type="match status" value="2"/>
</dbReference>